<geneLocation type="plasmid" evidence="3 4">
    <name>pTA14</name>
</geneLocation>
<dbReference type="PRINTS" id="PR00038">
    <property type="entry name" value="HTHLUXR"/>
</dbReference>
<proteinExistence type="predicted"/>
<dbReference type="SMART" id="SM00421">
    <property type="entry name" value="HTH_LUXR"/>
    <property type="match status" value="1"/>
</dbReference>
<sequence length="179" mass="19971">MLNEYAMLCHSGVETLRLHGLTLLASAQLSRPVHLVLDAPWGFALWGLARLPRPCLIVTQCPSSHYLRDLMDLQPEGILATSARPEDVLEGLREVAQGRGFHKIPMLGPDSLTARERQVLRLVALGLCNADIARMLGVSRRTVYNWVSALQEKLGLENRVELALYYLGLLPHCRGWRGV</sequence>
<dbReference type="CDD" id="cd06170">
    <property type="entry name" value="LuxR_C_like"/>
    <property type="match status" value="1"/>
</dbReference>
<dbReference type="InterPro" id="IPR016032">
    <property type="entry name" value="Sig_transdc_resp-reg_C-effctor"/>
</dbReference>
<protein>
    <recommendedName>
        <fullName evidence="2">HTH luxR-type domain-containing protein</fullName>
    </recommendedName>
</protein>
<dbReference type="InterPro" id="IPR036388">
    <property type="entry name" value="WH-like_DNA-bd_sf"/>
</dbReference>
<reference evidence="4" key="1">
    <citation type="journal article" date="2015" name="PLoS ONE">
        <title>Complete Genome Sequence of Thermus aquaticus Y51MC23.</title>
        <authorList>
            <person name="Brumm P.J."/>
            <person name="Monsma S."/>
            <person name="Keough B."/>
            <person name="Jasinovica S."/>
            <person name="Ferguson E."/>
            <person name="Schoenfeld T."/>
            <person name="Lodes M."/>
            <person name="Mead D.A."/>
        </authorList>
    </citation>
    <scope>NUCLEOTIDE SEQUENCE [LARGE SCALE GENOMIC DNA]</scope>
    <source>
        <strain evidence="4">BAA-2747 / Y51MC23</strain>
    </source>
</reference>
<dbReference type="InterPro" id="IPR039420">
    <property type="entry name" value="WalR-like"/>
</dbReference>
<feature type="domain" description="HTH luxR-type" evidence="2">
    <location>
        <begin position="105"/>
        <end position="170"/>
    </location>
</feature>
<keyword evidence="3" id="KW-0614">Plasmid</keyword>
<dbReference type="PROSITE" id="PS50043">
    <property type="entry name" value="HTH_LUXR_2"/>
    <property type="match status" value="1"/>
</dbReference>
<evidence type="ECO:0000256" key="1">
    <source>
        <dbReference type="ARBA" id="ARBA00023125"/>
    </source>
</evidence>
<dbReference type="Proteomes" id="UP000058660">
    <property type="component" value="Plasmid pTA14"/>
</dbReference>
<name>A0ABN4IMK8_THEA5</name>
<evidence type="ECO:0000259" key="2">
    <source>
        <dbReference type="PROSITE" id="PS50043"/>
    </source>
</evidence>
<dbReference type="Gene3D" id="1.10.10.10">
    <property type="entry name" value="Winged helix-like DNA-binding domain superfamily/Winged helix DNA-binding domain"/>
    <property type="match status" value="1"/>
</dbReference>
<evidence type="ECO:0000313" key="4">
    <source>
        <dbReference type="Proteomes" id="UP000058660"/>
    </source>
</evidence>
<dbReference type="Pfam" id="PF00196">
    <property type="entry name" value="GerE"/>
    <property type="match status" value="1"/>
</dbReference>
<keyword evidence="4" id="KW-1185">Reference proteome</keyword>
<keyword evidence="1" id="KW-0238">DNA-binding</keyword>
<dbReference type="SUPFAM" id="SSF46894">
    <property type="entry name" value="C-terminal effector domain of the bipartite response regulators"/>
    <property type="match status" value="1"/>
</dbReference>
<dbReference type="PANTHER" id="PTHR43214:SF42">
    <property type="entry name" value="TRANSCRIPTIONAL REGULATORY PROTEIN DESR"/>
    <property type="match status" value="1"/>
</dbReference>
<dbReference type="PROSITE" id="PS00622">
    <property type="entry name" value="HTH_LUXR_1"/>
    <property type="match status" value="1"/>
</dbReference>
<dbReference type="PANTHER" id="PTHR43214">
    <property type="entry name" value="TWO-COMPONENT RESPONSE REGULATOR"/>
    <property type="match status" value="1"/>
</dbReference>
<organism evidence="3 4">
    <name type="scientific">Thermus aquaticus (strain ATCC BAA-2747 / Y51MC23)</name>
    <dbReference type="NCBI Taxonomy" id="498848"/>
    <lineage>
        <taxon>Bacteria</taxon>
        <taxon>Thermotogati</taxon>
        <taxon>Deinococcota</taxon>
        <taxon>Deinococci</taxon>
        <taxon>Thermales</taxon>
        <taxon>Thermaceae</taxon>
        <taxon>Thermus</taxon>
    </lineage>
</organism>
<dbReference type="InterPro" id="IPR000792">
    <property type="entry name" value="Tscrpt_reg_LuxR_C"/>
</dbReference>
<dbReference type="EMBL" id="CP010823">
    <property type="protein sequence ID" value="ALJ92192.1"/>
    <property type="molecule type" value="Genomic_DNA"/>
</dbReference>
<gene>
    <name evidence="3" type="ORF">TO73_2604</name>
</gene>
<accession>A0ABN4IMK8</accession>
<evidence type="ECO:0000313" key="3">
    <source>
        <dbReference type="EMBL" id="ALJ92192.1"/>
    </source>
</evidence>